<comment type="subcellular location">
    <subcellularLocation>
        <location evidence="1">Membrane</location>
        <topology evidence="1">Multi-pass membrane protein</topology>
    </subcellularLocation>
</comment>
<evidence type="ECO:0000313" key="7">
    <source>
        <dbReference type="Proteomes" id="UP000789831"/>
    </source>
</evidence>
<dbReference type="Proteomes" id="UP000789831">
    <property type="component" value="Unassembled WGS sequence"/>
</dbReference>
<dbReference type="InterPro" id="IPR006603">
    <property type="entry name" value="PQ-loop_rpt"/>
</dbReference>
<keyword evidence="7" id="KW-1185">Reference proteome</keyword>
<evidence type="ECO:0000256" key="2">
    <source>
        <dbReference type="ARBA" id="ARBA00022692"/>
    </source>
</evidence>
<sequence>MNITNNNTENNLSFSNHENPILENLFGYAGTALLSIQLLPQVYKSWKRKSTKGLSSAMMLLWGISSVLFSVYSIGVSLSIPILLQPQLFGLLCLICHVQCLYYSSNKYHKYGHEKDNDNKVVNTEENNIDSTTTTVISDNERKLKLRNHQIKCVILFSLWILLFAAIQTGGIFCIKKSRERNISWPEHAIGILALVLALIGFLPQFYVIFLEKRVHGISFIFTIMDMVGSAFELLSLVFAPPPFNVLAS</sequence>
<reference evidence="6" key="1">
    <citation type="submission" date="2021-06" db="EMBL/GenBank/DDBJ databases">
        <authorList>
            <person name="Kallberg Y."/>
            <person name="Tangrot J."/>
            <person name="Rosling A."/>
        </authorList>
    </citation>
    <scope>NUCLEOTIDE SEQUENCE</scope>
    <source>
        <strain evidence="6">MT106</strain>
    </source>
</reference>
<feature type="transmembrane region" description="Helical" evidence="5">
    <location>
        <begin position="151"/>
        <end position="169"/>
    </location>
</feature>
<dbReference type="Gene3D" id="1.20.1280.290">
    <property type="match status" value="2"/>
</dbReference>
<organism evidence="6 7">
    <name type="scientific">Ambispora gerdemannii</name>
    <dbReference type="NCBI Taxonomy" id="144530"/>
    <lineage>
        <taxon>Eukaryota</taxon>
        <taxon>Fungi</taxon>
        <taxon>Fungi incertae sedis</taxon>
        <taxon>Mucoromycota</taxon>
        <taxon>Glomeromycotina</taxon>
        <taxon>Glomeromycetes</taxon>
        <taxon>Archaeosporales</taxon>
        <taxon>Ambisporaceae</taxon>
        <taxon>Ambispora</taxon>
    </lineage>
</organism>
<dbReference type="Pfam" id="PF04193">
    <property type="entry name" value="PQ-loop"/>
    <property type="match status" value="2"/>
</dbReference>
<dbReference type="SMART" id="SM00679">
    <property type="entry name" value="CTNS"/>
    <property type="match status" value="2"/>
</dbReference>
<evidence type="ECO:0000256" key="3">
    <source>
        <dbReference type="ARBA" id="ARBA00022989"/>
    </source>
</evidence>
<dbReference type="AlphaFoldDB" id="A0A9N9D186"/>
<feature type="transmembrane region" description="Helical" evidence="5">
    <location>
        <begin position="218"/>
        <end position="240"/>
    </location>
</feature>
<dbReference type="EMBL" id="CAJVPL010002957">
    <property type="protein sequence ID" value="CAG8623218.1"/>
    <property type="molecule type" value="Genomic_DNA"/>
</dbReference>
<dbReference type="GO" id="GO:0016020">
    <property type="term" value="C:membrane"/>
    <property type="evidence" value="ECO:0007669"/>
    <property type="project" value="UniProtKB-SubCell"/>
</dbReference>
<comment type="caution">
    <text evidence="6">The sequence shown here is derived from an EMBL/GenBank/DDBJ whole genome shotgun (WGS) entry which is preliminary data.</text>
</comment>
<keyword evidence="2 5" id="KW-0812">Transmembrane</keyword>
<evidence type="ECO:0000256" key="1">
    <source>
        <dbReference type="ARBA" id="ARBA00004141"/>
    </source>
</evidence>
<evidence type="ECO:0000256" key="4">
    <source>
        <dbReference type="ARBA" id="ARBA00023136"/>
    </source>
</evidence>
<dbReference type="InterPro" id="IPR051415">
    <property type="entry name" value="LAAT-1"/>
</dbReference>
<dbReference type="PANTHER" id="PTHR16201">
    <property type="entry name" value="SEVEN TRANSMEMBRANE PROTEIN 1-RELATED"/>
    <property type="match status" value="1"/>
</dbReference>
<accession>A0A9N9D186</accession>
<evidence type="ECO:0000256" key="5">
    <source>
        <dbReference type="SAM" id="Phobius"/>
    </source>
</evidence>
<proteinExistence type="predicted"/>
<keyword evidence="4 5" id="KW-0472">Membrane</keyword>
<feature type="transmembrane region" description="Helical" evidence="5">
    <location>
        <begin position="88"/>
        <end position="105"/>
    </location>
</feature>
<protein>
    <submittedName>
        <fullName evidence="6">13348_t:CDS:1</fullName>
    </submittedName>
</protein>
<dbReference type="PANTHER" id="PTHR16201:SF37">
    <property type="entry name" value="PQ-LOOP REPEAT-CONTAINING PROTEIN"/>
    <property type="match status" value="1"/>
</dbReference>
<feature type="transmembrane region" description="Helical" evidence="5">
    <location>
        <begin position="60"/>
        <end position="82"/>
    </location>
</feature>
<dbReference type="OrthoDB" id="407617at2759"/>
<name>A0A9N9D186_9GLOM</name>
<feature type="transmembrane region" description="Helical" evidence="5">
    <location>
        <begin position="189"/>
        <end position="211"/>
    </location>
</feature>
<gene>
    <name evidence="6" type="ORF">AGERDE_LOCUS10160</name>
</gene>
<evidence type="ECO:0000313" key="6">
    <source>
        <dbReference type="EMBL" id="CAG8623218.1"/>
    </source>
</evidence>
<keyword evidence="3 5" id="KW-1133">Transmembrane helix</keyword>
<feature type="non-terminal residue" evidence="6">
    <location>
        <position position="249"/>
    </location>
</feature>